<dbReference type="PROSITE" id="PS51257">
    <property type="entry name" value="PROKAR_LIPOPROTEIN"/>
    <property type="match status" value="1"/>
</dbReference>
<accession>A0A918E8K4</accession>
<keyword evidence="2" id="KW-1185">Reference proteome</keyword>
<reference evidence="1" key="1">
    <citation type="journal article" date="2014" name="Int. J. Syst. Evol. Microbiol.">
        <title>Complete genome sequence of Corynebacterium casei LMG S-19264T (=DSM 44701T), isolated from a smear-ripened cheese.</title>
        <authorList>
            <consortium name="US DOE Joint Genome Institute (JGI-PGF)"/>
            <person name="Walter F."/>
            <person name="Albersmeier A."/>
            <person name="Kalinowski J."/>
            <person name="Ruckert C."/>
        </authorList>
    </citation>
    <scope>NUCLEOTIDE SEQUENCE</scope>
    <source>
        <strain evidence="1">CGMCC 4.7430</strain>
    </source>
</reference>
<sequence>MLRLGTTLLAVVLLLSCGHFLFGPRAYGFEEHAALAVWNWRTSGAEEIWHEGFVPLEDMSAIPPKVLKRIQHDEEYGWVVAGPLPTPPAEARVRWDDGSTMRVPVIEPRKAMMALSPWSEEETFPDDRAYHLTGATFTTMRLKTVRGMATVPAWRLYFSDLPEPIDQVAVDQKALGTVEGVIGRHSSDGQITDFELLGEHTLLVSYEYGRCLDRQGPNVYIRIREESDVVVLGVDIPDRFTGFCLGVGATGKGIIRLDEPLADRVLLEAGGRLPLLCRRAPNVCRWSGL</sequence>
<dbReference type="EMBL" id="BMNK01000013">
    <property type="protein sequence ID" value="GGP12938.1"/>
    <property type="molecule type" value="Genomic_DNA"/>
</dbReference>
<organism evidence="1 2">
    <name type="scientific">Nonomuraea glycinis</name>
    <dbReference type="NCBI Taxonomy" id="2047744"/>
    <lineage>
        <taxon>Bacteria</taxon>
        <taxon>Bacillati</taxon>
        <taxon>Actinomycetota</taxon>
        <taxon>Actinomycetes</taxon>
        <taxon>Streptosporangiales</taxon>
        <taxon>Streptosporangiaceae</taxon>
        <taxon>Nonomuraea</taxon>
    </lineage>
</organism>
<protein>
    <submittedName>
        <fullName evidence="1">Uncharacterized protein</fullName>
    </submittedName>
</protein>
<dbReference type="Proteomes" id="UP000660745">
    <property type="component" value="Unassembled WGS sequence"/>
</dbReference>
<dbReference type="AlphaFoldDB" id="A0A918E8K4"/>
<name>A0A918E8K4_9ACTN</name>
<evidence type="ECO:0000313" key="1">
    <source>
        <dbReference type="EMBL" id="GGP12938.1"/>
    </source>
</evidence>
<gene>
    <name evidence="1" type="ORF">GCM10012278_62720</name>
</gene>
<dbReference type="RefSeq" id="WP_189142351.1">
    <property type="nucleotide sequence ID" value="NZ_BMNK01000013.1"/>
</dbReference>
<evidence type="ECO:0000313" key="2">
    <source>
        <dbReference type="Proteomes" id="UP000660745"/>
    </source>
</evidence>
<proteinExistence type="predicted"/>
<comment type="caution">
    <text evidence="1">The sequence shown here is derived from an EMBL/GenBank/DDBJ whole genome shotgun (WGS) entry which is preliminary data.</text>
</comment>
<reference evidence="1" key="2">
    <citation type="submission" date="2020-09" db="EMBL/GenBank/DDBJ databases">
        <authorList>
            <person name="Sun Q."/>
            <person name="Zhou Y."/>
        </authorList>
    </citation>
    <scope>NUCLEOTIDE SEQUENCE</scope>
    <source>
        <strain evidence="1">CGMCC 4.7430</strain>
    </source>
</reference>